<feature type="compositionally biased region" description="Low complexity" evidence="1">
    <location>
        <begin position="308"/>
        <end position="327"/>
    </location>
</feature>
<feature type="compositionally biased region" description="Polar residues" evidence="1">
    <location>
        <begin position="370"/>
        <end position="389"/>
    </location>
</feature>
<feature type="compositionally biased region" description="Polar residues" evidence="1">
    <location>
        <begin position="602"/>
        <end position="616"/>
    </location>
</feature>
<feature type="compositionally biased region" description="Basic and acidic residues" evidence="1">
    <location>
        <begin position="29"/>
        <end position="38"/>
    </location>
</feature>
<proteinExistence type="predicted"/>
<dbReference type="RefSeq" id="XP_069198319.1">
    <property type="nucleotide sequence ID" value="XM_069341811.1"/>
</dbReference>
<feature type="region of interest" description="Disordered" evidence="1">
    <location>
        <begin position="647"/>
        <end position="670"/>
    </location>
</feature>
<organism evidence="2 3">
    <name type="scientific">Neodothiora populina</name>
    <dbReference type="NCBI Taxonomy" id="2781224"/>
    <lineage>
        <taxon>Eukaryota</taxon>
        <taxon>Fungi</taxon>
        <taxon>Dikarya</taxon>
        <taxon>Ascomycota</taxon>
        <taxon>Pezizomycotina</taxon>
        <taxon>Dothideomycetes</taxon>
        <taxon>Dothideomycetidae</taxon>
        <taxon>Dothideales</taxon>
        <taxon>Dothioraceae</taxon>
        <taxon>Neodothiora</taxon>
    </lineage>
</organism>
<feature type="compositionally biased region" description="Low complexity" evidence="1">
    <location>
        <begin position="175"/>
        <end position="184"/>
    </location>
</feature>
<protein>
    <submittedName>
        <fullName evidence="2">Uncharacterized protein</fullName>
    </submittedName>
</protein>
<evidence type="ECO:0000313" key="3">
    <source>
        <dbReference type="Proteomes" id="UP001562354"/>
    </source>
</evidence>
<accession>A0ABR3P796</accession>
<feature type="compositionally biased region" description="Polar residues" evidence="1">
    <location>
        <begin position="524"/>
        <end position="537"/>
    </location>
</feature>
<dbReference type="GeneID" id="95976192"/>
<feature type="compositionally biased region" description="Low complexity" evidence="1">
    <location>
        <begin position="410"/>
        <end position="445"/>
    </location>
</feature>
<dbReference type="EMBL" id="JBFMKM010000012">
    <property type="protein sequence ID" value="KAL1302043.1"/>
    <property type="molecule type" value="Genomic_DNA"/>
</dbReference>
<keyword evidence="3" id="KW-1185">Reference proteome</keyword>
<dbReference type="Proteomes" id="UP001562354">
    <property type="component" value="Unassembled WGS sequence"/>
</dbReference>
<reference evidence="2 3" key="1">
    <citation type="submission" date="2024-07" db="EMBL/GenBank/DDBJ databases">
        <title>Draft sequence of the Neodothiora populina.</title>
        <authorList>
            <person name="Drown D.D."/>
            <person name="Schuette U.S."/>
            <person name="Buechlein A.B."/>
            <person name="Rusch D.R."/>
            <person name="Winton L.W."/>
            <person name="Adams G.A."/>
        </authorList>
    </citation>
    <scope>NUCLEOTIDE SEQUENCE [LARGE SCALE GENOMIC DNA]</scope>
    <source>
        <strain evidence="2 3">CPC 39397</strain>
    </source>
</reference>
<evidence type="ECO:0000256" key="1">
    <source>
        <dbReference type="SAM" id="MobiDB-lite"/>
    </source>
</evidence>
<evidence type="ECO:0000313" key="2">
    <source>
        <dbReference type="EMBL" id="KAL1302043.1"/>
    </source>
</evidence>
<sequence length="670" mass="71503">MPPKRARTTAKSASTTTAPAAKATRSRTATRDTTRLTAEESENTTPRPQLRTSGTRNTRSRASNDLAIPASPEDASAVTARTTRTRRVVQPEENAVQIGTTRAEEAAPKDAPLRGARPGRRAKKMVKSQVDTAVLEALKQRMEADTRALEEGNAPATVPAKTQAGRSRQVEKDIAAAAEVEAAPALPPTNISPTTHAQSTAQRAPPSAQKAAPGTATRRESTLRVQSTPGADRSVLALPNFRRRPRQPSLLQMVQNPDLAREVGDDTSDFSLGASDDEDDFAPHDESTPLQVSKTNRAEVPVPPTTGRSSRSKSASRPSQSLQPQSPVINDDEDSLYGATPIQTPRSTRKRKSDVLEEQGGDHLPFAIQVPQSQAPPSHRASSPLSPALQSDALDDDLTERIPASAPEASQQSPHQSQLSSTYADPMSSSPPASPMSLSAASPRPLISPNTTRTTRDHPSAKPKPLTTATLRAMLPKRRIQRAAEADRSEYDIPSSSSLSELHSDESVFGHPRRRNNNTKPTKKSSTNVTSARNQRTGSGGGKPQGKKTYSRAAAITISSDATSSLSSSDKENTAAPNRPTTNTNPTYSSSLTELESEDNTPPDTSIETIKDNSNNKSRKGGSALLSGNLSDAKRFFQEVDEWEMEFESAPSLASGGAGSRGLGSSPAWR</sequence>
<feature type="region of interest" description="Disordered" evidence="1">
    <location>
        <begin position="1"/>
        <end position="128"/>
    </location>
</feature>
<feature type="region of interest" description="Disordered" evidence="1">
    <location>
        <begin position="145"/>
        <end position="631"/>
    </location>
</feature>
<feature type="compositionally biased region" description="Polar residues" evidence="1">
    <location>
        <begin position="189"/>
        <end position="202"/>
    </location>
</feature>
<gene>
    <name evidence="2" type="ORF">AAFC00_002490</name>
</gene>
<comment type="caution">
    <text evidence="2">The sequence shown here is derived from an EMBL/GenBank/DDBJ whole genome shotgun (WGS) entry which is preliminary data.</text>
</comment>
<name>A0ABR3P796_9PEZI</name>
<feature type="compositionally biased region" description="Polar residues" evidence="1">
    <location>
        <begin position="43"/>
        <end position="63"/>
    </location>
</feature>
<feature type="compositionally biased region" description="Low complexity" evidence="1">
    <location>
        <begin position="551"/>
        <end position="594"/>
    </location>
</feature>
<feature type="compositionally biased region" description="Basic residues" evidence="1">
    <location>
        <begin position="511"/>
        <end position="523"/>
    </location>
</feature>
<feature type="compositionally biased region" description="Basic residues" evidence="1">
    <location>
        <begin position="117"/>
        <end position="126"/>
    </location>
</feature>
<feature type="compositionally biased region" description="Low complexity" evidence="1">
    <location>
        <begin position="9"/>
        <end position="27"/>
    </location>
</feature>
<feature type="compositionally biased region" description="Basic and acidic residues" evidence="1">
    <location>
        <begin position="102"/>
        <end position="112"/>
    </location>
</feature>
<feature type="compositionally biased region" description="Basic and acidic residues" evidence="1">
    <location>
        <begin position="482"/>
        <end position="491"/>
    </location>
</feature>